<keyword evidence="2" id="KW-1185">Reference proteome</keyword>
<protein>
    <submittedName>
        <fullName evidence="1">Uncharacterized protein</fullName>
    </submittedName>
</protein>
<accession>A0ACB8B108</accession>
<organism evidence="1 2">
    <name type="scientific">Leucogyrophana mollusca</name>
    <dbReference type="NCBI Taxonomy" id="85980"/>
    <lineage>
        <taxon>Eukaryota</taxon>
        <taxon>Fungi</taxon>
        <taxon>Dikarya</taxon>
        <taxon>Basidiomycota</taxon>
        <taxon>Agaricomycotina</taxon>
        <taxon>Agaricomycetes</taxon>
        <taxon>Agaricomycetidae</taxon>
        <taxon>Boletales</taxon>
        <taxon>Boletales incertae sedis</taxon>
        <taxon>Leucogyrophana</taxon>
    </lineage>
</organism>
<sequence length="209" mass="22850">MAIVYQYWKHGMETAILEHFDPIHAASVDDDAQLHAGWDGTWVAALRFLTRAVARHLRRRFPHHLPDVKLNRLGDKSTLVRSPPPCASDRARNFGATSARASHPCTRHSSRSSRWRQGKVNVLGGGDMSSTLSSLIGANSVPAIKGEREKQGLQENVNPELLSQKSVVEHKGGIPALDASDFNANPPPLLQLSAASTSSTPSRRENRSP</sequence>
<evidence type="ECO:0000313" key="2">
    <source>
        <dbReference type="Proteomes" id="UP000790709"/>
    </source>
</evidence>
<reference evidence="1" key="1">
    <citation type="journal article" date="2021" name="New Phytol.">
        <title>Evolutionary innovations through gain and loss of genes in the ectomycorrhizal Boletales.</title>
        <authorList>
            <person name="Wu G."/>
            <person name="Miyauchi S."/>
            <person name="Morin E."/>
            <person name="Kuo A."/>
            <person name="Drula E."/>
            <person name="Varga T."/>
            <person name="Kohler A."/>
            <person name="Feng B."/>
            <person name="Cao Y."/>
            <person name="Lipzen A."/>
            <person name="Daum C."/>
            <person name="Hundley H."/>
            <person name="Pangilinan J."/>
            <person name="Johnson J."/>
            <person name="Barry K."/>
            <person name="LaButti K."/>
            <person name="Ng V."/>
            <person name="Ahrendt S."/>
            <person name="Min B."/>
            <person name="Choi I.G."/>
            <person name="Park H."/>
            <person name="Plett J.M."/>
            <person name="Magnuson J."/>
            <person name="Spatafora J.W."/>
            <person name="Nagy L.G."/>
            <person name="Henrissat B."/>
            <person name="Grigoriev I.V."/>
            <person name="Yang Z.L."/>
            <person name="Xu J."/>
            <person name="Martin F.M."/>
        </authorList>
    </citation>
    <scope>NUCLEOTIDE SEQUENCE</scope>
    <source>
        <strain evidence="1">KUC20120723A-06</strain>
    </source>
</reference>
<proteinExistence type="predicted"/>
<dbReference type="Proteomes" id="UP000790709">
    <property type="component" value="Unassembled WGS sequence"/>
</dbReference>
<comment type="caution">
    <text evidence="1">The sequence shown here is derived from an EMBL/GenBank/DDBJ whole genome shotgun (WGS) entry which is preliminary data.</text>
</comment>
<evidence type="ECO:0000313" key="1">
    <source>
        <dbReference type="EMBL" id="KAH7918901.1"/>
    </source>
</evidence>
<dbReference type="EMBL" id="MU266718">
    <property type="protein sequence ID" value="KAH7918901.1"/>
    <property type="molecule type" value="Genomic_DNA"/>
</dbReference>
<name>A0ACB8B108_9AGAM</name>
<gene>
    <name evidence="1" type="ORF">BV22DRAFT_1199776</name>
</gene>